<dbReference type="Proteomes" id="UP001156682">
    <property type="component" value="Unassembled WGS sequence"/>
</dbReference>
<name>A0ABQ5ZY51_9GAMM</name>
<dbReference type="InterPro" id="IPR011344">
    <property type="entry name" value="ssDNA-bd"/>
</dbReference>
<sequence length="139" mass="15494">MPGINKVILIGNLGAEPKTHTLDNNTLANISLATTARWKDKAGVKQSRTDWHKVIFFGSLAEVAAKYLKTGSKVYVEGRLQNRKWQNQEGVDQYTTEVVCNVLKFLDAKEANPTDSSPAENAGQYAYNQYFAPEDQVPF</sequence>
<dbReference type="Pfam" id="PF00436">
    <property type="entry name" value="SSB"/>
    <property type="match status" value="1"/>
</dbReference>
<dbReference type="HAMAP" id="MF_00984">
    <property type="entry name" value="SSB"/>
    <property type="match status" value="1"/>
</dbReference>
<dbReference type="CDD" id="cd04496">
    <property type="entry name" value="SSB_OBF"/>
    <property type="match status" value="1"/>
</dbReference>
<keyword evidence="5" id="KW-1185">Reference proteome</keyword>
<dbReference type="PANTHER" id="PTHR10302">
    <property type="entry name" value="SINGLE-STRANDED DNA-BINDING PROTEIN"/>
    <property type="match status" value="1"/>
</dbReference>
<dbReference type="EMBL" id="BSOR01000022">
    <property type="protein sequence ID" value="GLR63942.1"/>
    <property type="molecule type" value="Genomic_DNA"/>
</dbReference>
<dbReference type="Gene3D" id="2.40.50.140">
    <property type="entry name" value="Nucleic acid-binding proteins"/>
    <property type="match status" value="1"/>
</dbReference>
<dbReference type="NCBIfam" id="TIGR00621">
    <property type="entry name" value="ssb"/>
    <property type="match status" value="1"/>
</dbReference>
<protein>
    <recommendedName>
        <fullName evidence="2 3">Single-stranded DNA-binding protein</fullName>
        <shortName evidence="2">SSB</shortName>
    </recommendedName>
</protein>
<dbReference type="PROSITE" id="PS50935">
    <property type="entry name" value="SSB"/>
    <property type="match status" value="1"/>
</dbReference>
<accession>A0ABQ5ZY51</accession>
<proteinExistence type="inferred from homology"/>
<dbReference type="InterPro" id="IPR000424">
    <property type="entry name" value="Primosome_PriB/ssb"/>
</dbReference>
<dbReference type="RefSeq" id="WP_036240174.1">
    <property type="nucleotide sequence ID" value="NZ_BSOR01000022.1"/>
</dbReference>
<organism evidence="4 5">
    <name type="scientific">Marinospirillum insulare</name>
    <dbReference type="NCBI Taxonomy" id="217169"/>
    <lineage>
        <taxon>Bacteria</taxon>
        <taxon>Pseudomonadati</taxon>
        <taxon>Pseudomonadota</taxon>
        <taxon>Gammaproteobacteria</taxon>
        <taxon>Oceanospirillales</taxon>
        <taxon>Oceanospirillaceae</taxon>
        <taxon>Marinospirillum</taxon>
    </lineage>
</organism>
<dbReference type="InterPro" id="IPR012340">
    <property type="entry name" value="NA-bd_OB-fold"/>
</dbReference>
<gene>
    <name evidence="4" type="ORF">GCM10007878_13800</name>
</gene>
<dbReference type="SUPFAM" id="SSF50249">
    <property type="entry name" value="Nucleic acid-binding proteins"/>
    <property type="match status" value="1"/>
</dbReference>
<comment type="caution">
    <text evidence="2">Lacks conserved residue(s) required for the propagation of feature annotation.</text>
</comment>
<evidence type="ECO:0000313" key="5">
    <source>
        <dbReference type="Proteomes" id="UP001156682"/>
    </source>
</evidence>
<comment type="caution">
    <text evidence="4">The sequence shown here is derived from an EMBL/GenBank/DDBJ whole genome shotgun (WGS) entry which is preliminary data.</text>
</comment>
<evidence type="ECO:0000313" key="4">
    <source>
        <dbReference type="EMBL" id="GLR63942.1"/>
    </source>
</evidence>
<dbReference type="PANTHER" id="PTHR10302:SF27">
    <property type="entry name" value="SINGLE-STRANDED DNA-BINDING PROTEIN"/>
    <property type="match status" value="1"/>
</dbReference>
<evidence type="ECO:0000256" key="3">
    <source>
        <dbReference type="PIRNR" id="PIRNR002070"/>
    </source>
</evidence>
<evidence type="ECO:0000256" key="1">
    <source>
        <dbReference type="ARBA" id="ARBA00023125"/>
    </source>
</evidence>
<dbReference type="PIRSF" id="PIRSF002070">
    <property type="entry name" value="SSB"/>
    <property type="match status" value="1"/>
</dbReference>
<evidence type="ECO:0000256" key="2">
    <source>
        <dbReference type="HAMAP-Rule" id="MF_00984"/>
    </source>
</evidence>
<reference evidence="5" key="1">
    <citation type="journal article" date="2019" name="Int. J. Syst. Evol. Microbiol.">
        <title>The Global Catalogue of Microorganisms (GCM) 10K type strain sequencing project: providing services to taxonomists for standard genome sequencing and annotation.</title>
        <authorList>
            <consortium name="The Broad Institute Genomics Platform"/>
            <consortium name="The Broad Institute Genome Sequencing Center for Infectious Disease"/>
            <person name="Wu L."/>
            <person name="Ma J."/>
        </authorList>
    </citation>
    <scope>NUCLEOTIDE SEQUENCE [LARGE SCALE GENOMIC DNA]</scope>
    <source>
        <strain evidence="5">NBRC 100033</strain>
    </source>
</reference>
<keyword evidence="1 2" id="KW-0238">DNA-binding</keyword>
<comment type="subunit">
    <text evidence="2">Homotetramer.</text>
</comment>